<protein>
    <submittedName>
        <fullName evidence="1">1,4-beta-xylanase</fullName>
    </submittedName>
</protein>
<reference evidence="1 2" key="1">
    <citation type="submission" date="2023-01" db="EMBL/GenBank/DDBJ databases">
        <title>Bacillus changyiensis sp. nov., isolated from a coastal deposit.</title>
        <authorList>
            <person name="Xiao G."/>
            <person name="Lai Q."/>
            <person name="Hu Z."/>
            <person name="Shao Z."/>
        </authorList>
    </citation>
    <scope>NUCLEOTIDE SEQUENCE [LARGE SCALE GENOMIC DNA]</scope>
    <source>
        <strain evidence="1 2">CLL-7-23</strain>
    </source>
</reference>
<dbReference type="Pfam" id="PF22612">
    <property type="entry name" value="GH113"/>
    <property type="match status" value="1"/>
</dbReference>
<dbReference type="EMBL" id="JAQKAB010000009">
    <property type="protein sequence ID" value="MDA7027677.1"/>
    <property type="molecule type" value="Genomic_DNA"/>
</dbReference>
<dbReference type="CDD" id="cd19606">
    <property type="entry name" value="GH113-like"/>
    <property type="match status" value="1"/>
</dbReference>
<comment type="caution">
    <text evidence="1">The sequence shown here is derived from an EMBL/GenBank/DDBJ whole genome shotgun (WGS) entry which is preliminary data.</text>
</comment>
<dbReference type="InterPro" id="IPR017853">
    <property type="entry name" value="GH"/>
</dbReference>
<gene>
    <name evidence="1" type="ORF">PJ311_13905</name>
</gene>
<evidence type="ECO:0000313" key="1">
    <source>
        <dbReference type="EMBL" id="MDA7027677.1"/>
    </source>
</evidence>
<keyword evidence="2" id="KW-1185">Reference proteome</keyword>
<sequence length="324" mass="37686">MEMGTINDERVSGLDTIKGFTYGWLSGRGKLLTEKAKISLRLMKERTYSTHVVIALAALQDTAQSTKIDFTGNHLPSDDELIEWISYAQSLGLRVIMKPTVNVRDGTWRAHINFFDIDVPCEPKWGDWFASYTDYQLHYARIAEKTSCDMHIVGCEMVQAERREQDWRRLISSIKQVYNGLVSYNTDKYQEGNVRWWDAVDIISSSGYYPIHDWERQLNRIEKIIKPFKKPFFFAEAGCPSRSGSSLIPNDWSHQGQINIEEQSEFYQEMFKKTHKRSWVKGFGLWDWRTELYQEDDAHLDDGYDVFGKPAEKVIAEFYQAGGK</sequence>
<dbReference type="InterPro" id="IPR055151">
    <property type="entry name" value="GH113"/>
</dbReference>
<dbReference type="Proteomes" id="UP001211894">
    <property type="component" value="Unassembled WGS sequence"/>
</dbReference>
<dbReference type="SUPFAM" id="SSF51445">
    <property type="entry name" value="(Trans)glycosidases"/>
    <property type="match status" value="1"/>
</dbReference>
<dbReference type="Gene3D" id="3.20.20.80">
    <property type="entry name" value="Glycosidases"/>
    <property type="match status" value="1"/>
</dbReference>
<name>A0ABT4X5W0_9BACI</name>
<dbReference type="RefSeq" id="WP_271341500.1">
    <property type="nucleotide sequence ID" value="NZ_JAQKAB010000009.1"/>
</dbReference>
<evidence type="ECO:0000313" key="2">
    <source>
        <dbReference type="Proteomes" id="UP001211894"/>
    </source>
</evidence>
<proteinExistence type="predicted"/>
<organism evidence="1 2">
    <name type="scientific">Bacillus changyiensis</name>
    <dbReference type="NCBI Taxonomy" id="3004103"/>
    <lineage>
        <taxon>Bacteria</taxon>
        <taxon>Bacillati</taxon>
        <taxon>Bacillota</taxon>
        <taxon>Bacilli</taxon>
        <taxon>Bacillales</taxon>
        <taxon>Bacillaceae</taxon>
        <taxon>Bacillus</taxon>
    </lineage>
</organism>
<accession>A0ABT4X5W0</accession>